<dbReference type="RefSeq" id="WP_207688287.1">
    <property type="nucleotide sequence ID" value="NZ_CP061799.1"/>
</dbReference>
<dbReference type="AlphaFoldDB" id="A0A975GIA7"/>
<dbReference type="EMBL" id="CP061799">
    <property type="protein sequence ID" value="QTA82347.1"/>
    <property type="molecule type" value="Genomic_DNA"/>
</dbReference>
<organism evidence="1 2">
    <name type="scientific">Desulfonema limicola</name>
    <dbReference type="NCBI Taxonomy" id="45656"/>
    <lineage>
        <taxon>Bacteria</taxon>
        <taxon>Pseudomonadati</taxon>
        <taxon>Thermodesulfobacteriota</taxon>
        <taxon>Desulfobacteria</taxon>
        <taxon>Desulfobacterales</taxon>
        <taxon>Desulfococcaceae</taxon>
        <taxon>Desulfonema</taxon>
    </lineage>
</organism>
<evidence type="ECO:0000313" key="2">
    <source>
        <dbReference type="Proteomes" id="UP000663720"/>
    </source>
</evidence>
<accession>A0A975GIA7</accession>
<protein>
    <submittedName>
        <fullName evidence="1">Uncharacterized protein</fullName>
    </submittedName>
</protein>
<sequence>MRKKKNDKKKCPFIDDNCIEKGCKIYNEKLDNCELYILSFNLFKLCKQIEALPDLTDK</sequence>
<dbReference type="Proteomes" id="UP000663720">
    <property type="component" value="Chromosome"/>
</dbReference>
<dbReference type="KEGG" id="dli:dnl_47210"/>
<reference evidence="1" key="1">
    <citation type="journal article" date="2021" name="Microb. Physiol.">
        <title>Proteogenomic Insights into the Physiology of Marine, Sulfate-Reducing, Filamentous Desulfonema limicola and Desulfonema magnum.</title>
        <authorList>
            <person name="Schnaars V."/>
            <person name="Wohlbrand L."/>
            <person name="Scheve S."/>
            <person name="Hinrichs C."/>
            <person name="Reinhardt R."/>
            <person name="Rabus R."/>
        </authorList>
    </citation>
    <scope>NUCLEOTIDE SEQUENCE</scope>
    <source>
        <strain evidence="1">5ac10</strain>
    </source>
</reference>
<proteinExistence type="predicted"/>
<name>A0A975GIA7_9BACT</name>
<keyword evidence="2" id="KW-1185">Reference proteome</keyword>
<gene>
    <name evidence="1" type="ORF">dnl_47210</name>
</gene>
<evidence type="ECO:0000313" key="1">
    <source>
        <dbReference type="EMBL" id="QTA82347.1"/>
    </source>
</evidence>